<feature type="region of interest" description="Disordered" evidence="3">
    <location>
        <begin position="401"/>
        <end position="434"/>
    </location>
</feature>
<dbReference type="FunFam" id="1.10.418.10:FF:000021">
    <property type="entry name" value="Leucine-rich repeat and calponin homology domain-containing protein 1 isoform 3"/>
    <property type="match status" value="1"/>
</dbReference>
<dbReference type="PANTHER" id="PTHR48051">
    <property type="match status" value="1"/>
</dbReference>
<evidence type="ECO:0000313" key="7">
    <source>
        <dbReference type="Proteomes" id="UP000564948"/>
    </source>
</evidence>
<dbReference type="SMART" id="SM00369">
    <property type="entry name" value="LRR_TYP"/>
    <property type="match status" value="4"/>
</dbReference>
<dbReference type="InterPro" id="IPR050216">
    <property type="entry name" value="LRR_domain-containing"/>
</dbReference>
<dbReference type="Gene3D" id="3.80.10.10">
    <property type="entry name" value="Ribonuclease Inhibitor"/>
    <property type="match status" value="1"/>
</dbReference>
<dbReference type="SMART" id="SM00033">
    <property type="entry name" value="CH"/>
    <property type="match status" value="1"/>
</dbReference>
<feature type="region of interest" description="Disordered" evidence="3">
    <location>
        <begin position="608"/>
        <end position="633"/>
    </location>
</feature>
<dbReference type="Gene3D" id="1.10.418.10">
    <property type="entry name" value="Calponin-like domain"/>
    <property type="match status" value="1"/>
</dbReference>
<dbReference type="InterPro" id="IPR001611">
    <property type="entry name" value="Leu-rich_rpt"/>
</dbReference>
<dbReference type="Pfam" id="PF00307">
    <property type="entry name" value="CH"/>
    <property type="match status" value="1"/>
</dbReference>
<keyword evidence="7" id="KW-1185">Reference proteome</keyword>
<dbReference type="AlphaFoldDB" id="A0A7K8CF11"/>
<organism evidence="6 7">
    <name type="scientific">Rhagologus leucostigma</name>
    <dbReference type="NCBI Taxonomy" id="156170"/>
    <lineage>
        <taxon>Eukaryota</taxon>
        <taxon>Metazoa</taxon>
        <taxon>Chordata</taxon>
        <taxon>Craniata</taxon>
        <taxon>Vertebrata</taxon>
        <taxon>Euteleostomi</taxon>
        <taxon>Archelosauria</taxon>
        <taxon>Archosauria</taxon>
        <taxon>Dinosauria</taxon>
        <taxon>Saurischia</taxon>
        <taxon>Theropoda</taxon>
        <taxon>Coelurosauria</taxon>
        <taxon>Aves</taxon>
        <taxon>Neognathae</taxon>
        <taxon>Neoaves</taxon>
        <taxon>Telluraves</taxon>
        <taxon>Australaves</taxon>
        <taxon>Passeriformes</taxon>
        <taxon>Corvoidea</taxon>
        <taxon>Pachycephalidae</taxon>
        <taxon>Rhagologus</taxon>
    </lineage>
</organism>
<dbReference type="Proteomes" id="UP000564948">
    <property type="component" value="Unassembled WGS sequence"/>
</dbReference>
<dbReference type="FunFam" id="3.80.10.10:FF:000007">
    <property type="entry name" value="Leucine-rich repeat and calponin homology domain-containing protein 1 isoform 3"/>
    <property type="match status" value="1"/>
</dbReference>
<keyword evidence="4" id="KW-0472">Membrane</keyword>
<feature type="compositionally biased region" description="Polar residues" evidence="3">
    <location>
        <begin position="497"/>
        <end position="507"/>
    </location>
</feature>
<dbReference type="GO" id="GO:0005737">
    <property type="term" value="C:cytoplasm"/>
    <property type="evidence" value="ECO:0007669"/>
    <property type="project" value="TreeGrafter"/>
</dbReference>
<dbReference type="SUPFAM" id="SSF52058">
    <property type="entry name" value="L domain-like"/>
    <property type="match status" value="1"/>
</dbReference>
<feature type="region of interest" description="Disordered" evidence="3">
    <location>
        <begin position="543"/>
        <end position="590"/>
    </location>
</feature>
<protein>
    <submittedName>
        <fullName evidence="6">LRCH3 protein</fullName>
    </submittedName>
</protein>
<dbReference type="EMBL" id="VZTD01005606">
    <property type="protein sequence ID" value="NXB25773.1"/>
    <property type="molecule type" value="Genomic_DNA"/>
</dbReference>
<dbReference type="Pfam" id="PF13855">
    <property type="entry name" value="LRR_8"/>
    <property type="match status" value="2"/>
</dbReference>
<feature type="domain" description="Calponin-homology (CH)" evidence="5">
    <location>
        <begin position="634"/>
        <end position="749"/>
    </location>
</feature>
<feature type="compositionally biased region" description="Polar residues" evidence="3">
    <location>
        <begin position="558"/>
        <end position="570"/>
    </location>
</feature>
<dbReference type="InterPro" id="IPR003591">
    <property type="entry name" value="Leu-rich_rpt_typical-subtyp"/>
</dbReference>
<dbReference type="InterPro" id="IPR032675">
    <property type="entry name" value="LRR_dom_sf"/>
</dbReference>
<keyword evidence="4" id="KW-1133">Transmembrane helix</keyword>
<feature type="region of interest" description="Disordered" evidence="3">
    <location>
        <begin position="1"/>
        <end position="21"/>
    </location>
</feature>
<keyword evidence="4" id="KW-0812">Transmembrane</keyword>
<dbReference type="PROSITE" id="PS51450">
    <property type="entry name" value="LRR"/>
    <property type="match status" value="1"/>
</dbReference>
<proteinExistence type="predicted"/>
<evidence type="ECO:0000256" key="4">
    <source>
        <dbReference type="SAM" id="Phobius"/>
    </source>
</evidence>
<dbReference type="InterPro" id="IPR001715">
    <property type="entry name" value="CH_dom"/>
</dbReference>
<comment type="caution">
    <text evidence="6">The sequence shown here is derived from an EMBL/GenBank/DDBJ whole genome shotgun (WGS) entry which is preliminary data.</text>
</comment>
<evidence type="ECO:0000256" key="2">
    <source>
        <dbReference type="ARBA" id="ARBA00022737"/>
    </source>
</evidence>
<sequence>SAAMPAACPAPPGPSAPGSWSRSLDRALEEAAVSGTLSLSGRKLRDYPRASAANHDLSDTTQADLSRNRLSELPAEACHFVSLETLNLYQNCIRYIPEAVLNLQSLTFLNISSDYIVFFLSKSRNQLSTLPVHLCSLPLKVLIASNNKLVSIPEEIGQLRQLTELDVSCNEIQTIPPQIGNLESLRDLNVRRNNLVRLPEELAELPLIRLDFSCNKITAIPVCYRNLRHLQTIMLENNPLQSPPAQICIKGKIHIFKYLNIEACKIAPDLPDYDRRPMGFGSCHEELYSSRPYGALDSGFNSVDSGDKRWSGNEPTDEFSDLPLRVAEITKEQRLRRESQYQENRGSAVVTNGGVEHDLDQIDYIDSCATEEEEEEVRQPKCLDSDSLSSQFMAYIDQRRISNESSPVKPVSIREFQRTEDTRRHLHQNRPLPDSPYFLSLSSHHTQVPNTDSELHRRHIERTRREAQLAALQYEEERMRTKQIQREAVLDFVKQKASLSPQKQSPMDSECPFPSRRSQHTDDSALLVSLSGLNQESCATTLPSASTFSPVKSDDRSTISPGSPTAQTVHLSPPYPGHAAPPSYRNPSQRPESFLFRTAVRDEAKKAVASSSTCALSPANDSADPRVRQSSKQREEELELIEQLRKNIESRLKVSLPSDLGAALTDGVVLCHLANHVRPRSVPSIHVPSPAVPKLTMAKCRRNVENFLEACRRIGVPQDNLCSPSDILQLNLSVKRTVETLLSLGTDSEESSLVSLSVQLWGFVVFYCTLMLTLCMFYRWVFFL</sequence>
<gene>
    <name evidence="6" type="primary">Lrch3</name>
    <name evidence="6" type="ORF">RHALEU_R04839</name>
</gene>
<dbReference type="SUPFAM" id="SSF47576">
    <property type="entry name" value="Calponin-homology domain, CH-domain"/>
    <property type="match status" value="1"/>
</dbReference>
<evidence type="ECO:0000256" key="1">
    <source>
        <dbReference type="ARBA" id="ARBA00022614"/>
    </source>
</evidence>
<feature type="transmembrane region" description="Helical" evidence="4">
    <location>
        <begin position="760"/>
        <end position="781"/>
    </location>
</feature>
<reference evidence="6 7" key="1">
    <citation type="submission" date="2019-09" db="EMBL/GenBank/DDBJ databases">
        <title>Bird 10,000 Genomes (B10K) Project - Family phase.</title>
        <authorList>
            <person name="Zhang G."/>
        </authorList>
    </citation>
    <scope>NUCLEOTIDE SEQUENCE [LARGE SCALE GENOMIC DNA]</scope>
    <source>
        <strain evidence="6">B10K-DU-029-40</strain>
        <tissue evidence="6">Muscle</tissue>
    </source>
</reference>
<evidence type="ECO:0000259" key="5">
    <source>
        <dbReference type="PROSITE" id="PS50021"/>
    </source>
</evidence>
<feature type="compositionally biased region" description="Basic and acidic residues" evidence="3">
    <location>
        <begin position="623"/>
        <end position="633"/>
    </location>
</feature>
<feature type="non-terminal residue" evidence="6">
    <location>
        <position position="784"/>
    </location>
</feature>
<evidence type="ECO:0000256" key="3">
    <source>
        <dbReference type="SAM" id="MobiDB-lite"/>
    </source>
</evidence>
<dbReference type="PROSITE" id="PS50021">
    <property type="entry name" value="CH"/>
    <property type="match status" value="1"/>
</dbReference>
<keyword evidence="2" id="KW-0677">Repeat</keyword>
<keyword evidence="1" id="KW-0433">Leucine-rich repeat</keyword>
<evidence type="ECO:0000313" key="6">
    <source>
        <dbReference type="EMBL" id="NXB25773.1"/>
    </source>
</evidence>
<name>A0A7K8CF11_9CORV</name>
<dbReference type="InterPro" id="IPR036872">
    <property type="entry name" value="CH_dom_sf"/>
</dbReference>
<dbReference type="PANTHER" id="PTHR48051:SF44">
    <property type="entry name" value="LEUCINE RICH REPEATS AND CALPONIN HOMOLOGY DOMAIN CONTAINING 3"/>
    <property type="match status" value="1"/>
</dbReference>
<dbReference type="SMART" id="SM00364">
    <property type="entry name" value="LRR_BAC"/>
    <property type="match status" value="3"/>
</dbReference>
<feature type="region of interest" description="Disordered" evidence="3">
    <location>
        <begin position="495"/>
        <end position="520"/>
    </location>
</feature>
<accession>A0A7K8CF11</accession>
<feature type="non-terminal residue" evidence="6">
    <location>
        <position position="1"/>
    </location>
</feature>